<sequence>MTSISESDSLDNSNSRRNRYDFKLLLKIIDTLGQFENNYNKKFNFSKMAQCLRIPNSEIDEIIDLLLNFQNLFESVFNNHRIKKSRLNNQIYLTVDEKDEEIVAINDIEPKKISISSEHLKLFNDIIYVFKFVNRGKGFDISDGKTELLDNLKELKNTHPYLFEGNGITYPTKLGIELGDLIISYNKSNRHIKNLTIGNYTFMVEEDG</sequence>
<comment type="caution">
    <text evidence="1">The sequence shown here is derived from an EMBL/GenBank/DDBJ whole genome shotgun (WGS) entry which is preliminary data.</text>
</comment>
<gene>
    <name evidence="1" type="ORF">LCGC14_2902160</name>
</gene>
<accession>A0A0F8XUH3</accession>
<protein>
    <submittedName>
        <fullName evidence="1">Uncharacterized protein</fullName>
    </submittedName>
</protein>
<organism evidence="1">
    <name type="scientific">marine sediment metagenome</name>
    <dbReference type="NCBI Taxonomy" id="412755"/>
    <lineage>
        <taxon>unclassified sequences</taxon>
        <taxon>metagenomes</taxon>
        <taxon>ecological metagenomes</taxon>
    </lineage>
</organism>
<name>A0A0F8XUH3_9ZZZZ</name>
<dbReference type="AlphaFoldDB" id="A0A0F8XUH3"/>
<proteinExistence type="predicted"/>
<reference evidence="1" key="1">
    <citation type="journal article" date="2015" name="Nature">
        <title>Complex archaea that bridge the gap between prokaryotes and eukaryotes.</title>
        <authorList>
            <person name="Spang A."/>
            <person name="Saw J.H."/>
            <person name="Jorgensen S.L."/>
            <person name="Zaremba-Niedzwiedzka K."/>
            <person name="Martijn J."/>
            <person name="Lind A.E."/>
            <person name="van Eijk R."/>
            <person name="Schleper C."/>
            <person name="Guy L."/>
            <person name="Ettema T.J."/>
        </authorList>
    </citation>
    <scope>NUCLEOTIDE SEQUENCE</scope>
</reference>
<evidence type="ECO:0000313" key="1">
    <source>
        <dbReference type="EMBL" id="KKK72608.1"/>
    </source>
</evidence>
<dbReference type="EMBL" id="LAZR01057175">
    <property type="protein sequence ID" value="KKK72608.1"/>
    <property type="molecule type" value="Genomic_DNA"/>
</dbReference>